<keyword evidence="1" id="KW-1133">Transmembrane helix</keyword>
<reference evidence="2 3" key="1">
    <citation type="submission" date="2019-03" db="EMBL/GenBank/DDBJ databases">
        <authorList>
            <person name="He R.-H."/>
        </authorList>
    </citation>
    <scope>NUCLEOTIDE SEQUENCE [LARGE SCALE GENOMIC DNA]</scope>
    <source>
        <strain evidence="3">SH 714</strain>
    </source>
</reference>
<comment type="caution">
    <text evidence="2">The sequence shown here is derived from an EMBL/GenBank/DDBJ whole genome shotgun (WGS) entry which is preliminary data.</text>
</comment>
<keyword evidence="1" id="KW-0812">Transmembrane</keyword>
<keyword evidence="3" id="KW-1185">Reference proteome</keyword>
<dbReference type="AlphaFoldDB" id="A0A4Y8IID6"/>
<evidence type="ECO:0000313" key="3">
    <source>
        <dbReference type="Proteomes" id="UP000297975"/>
    </source>
</evidence>
<protein>
    <submittedName>
        <fullName evidence="2">Uncharacterized protein</fullName>
    </submittedName>
</protein>
<organism evidence="2 3">
    <name type="scientific">Filobacillus milosensis</name>
    <dbReference type="NCBI Taxonomy" id="94137"/>
    <lineage>
        <taxon>Bacteria</taxon>
        <taxon>Bacillati</taxon>
        <taxon>Bacillota</taxon>
        <taxon>Bacilli</taxon>
        <taxon>Bacillales</taxon>
        <taxon>Bacillaceae</taxon>
        <taxon>Filobacillus</taxon>
    </lineage>
</organism>
<feature type="transmembrane region" description="Helical" evidence="1">
    <location>
        <begin position="64"/>
        <end position="85"/>
    </location>
</feature>
<feature type="transmembrane region" description="Helical" evidence="1">
    <location>
        <begin position="7"/>
        <end position="32"/>
    </location>
</feature>
<evidence type="ECO:0000256" key="1">
    <source>
        <dbReference type="SAM" id="Phobius"/>
    </source>
</evidence>
<accession>A0A4Y8IID6</accession>
<dbReference type="EMBL" id="SOPW01000010">
    <property type="protein sequence ID" value="TFB19578.1"/>
    <property type="molecule type" value="Genomic_DNA"/>
</dbReference>
<sequence length="91" mass="10204">MESVKKYVLGGLAFFALYIGFLFIFPVTLVLLDFSDYHMSPMLWNQELFSITIEDDGYTSVGTWLGGLLSVVVGVVVFFILSQIIKARNSN</sequence>
<dbReference type="Proteomes" id="UP000297975">
    <property type="component" value="Unassembled WGS sequence"/>
</dbReference>
<keyword evidence="1" id="KW-0472">Membrane</keyword>
<dbReference type="RefSeq" id="WP_134340376.1">
    <property type="nucleotide sequence ID" value="NZ_SOPW01000010.1"/>
</dbReference>
<proteinExistence type="predicted"/>
<gene>
    <name evidence="2" type="ORF">E3U55_10475</name>
</gene>
<evidence type="ECO:0000313" key="2">
    <source>
        <dbReference type="EMBL" id="TFB19578.1"/>
    </source>
</evidence>
<name>A0A4Y8IID6_9BACI</name>